<organism evidence="3 4">
    <name type="scientific">Sphingomonas morindae</name>
    <dbReference type="NCBI Taxonomy" id="1541170"/>
    <lineage>
        <taxon>Bacteria</taxon>
        <taxon>Pseudomonadati</taxon>
        <taxon>Pseudomonadota</taxon>
        <taxon>Alphaproteobacteria</taxon>
        <taxon>Sphingomonadales</taxon>
        <taxon>Sphingomonadaceae</taxon>
        <taxon>Sphingomonas</taxon>
    </lineage>
</organism>
<dbReference type="Proteomes" id="UP001056937">
    <property type="component" value="Chromosome 1"/>
</dbReference>
<evidence type="ECO:0000313" key="4">
    <source>
        <dbReference type="Proteomes" id="UP001056937"/>
    </source>
</evidence>
<proteinExistence type="predicted"/>
<evidence type="ECO:0000256" key="1">
    <source>
        <dbReference type="SAM" id="MobiDB-lite"/>
    </source>
</evidence>
<feature type="chain" id="PRO_5046288971" evidence="2">
    <location>
        <begin position="25"/>
        <end position="198"/>
    </location>
</feature>
<evidence type="ECO:0000256" key="2">
    <source>
        <dbReference type="SAM" id="SignalP"/>
    </source>
</evidence>
<protein>
    <submittedName>
        <fullName evidence="3">DUF2059 domain-containing protein</fullName>
    </submittedName>
</protein>
<feature type="region of interest" description="Disordered" evidence="1">
    <location>
        <begin position="178"/>
        <end position="198"/>
    </location>
</feature>
<keyword evidence="4" id="KW-1185">Reference proteome</keyword>
<dbReference type="EMBL" id="CP084930">
    <property type="protein sequence ID" value="USI74052.1"/>
    <property type="molecule type" value="Genomic_DNA"/>
</dbReference>
<keyword evidence="2" id="KW-0732">Signal</keyword>
<gene>
    <name evidence="3" type="ORF">LHA26_06210</name>
</gene>
<evidence type="ECO:0000313" key="3">
    <source>
        <dbReference type="EMBL" id="USI74052.1"/>
    </source>
</evidence>
<dbReference type="RefSeq" id="WP_252167858.1">
    <property type="nucleotide sequence ID" value="NZ_CP084930.1"/>
</dbReference>
<feature type="signal peptide" evidence="2">
    <location>
        <begin position="1"/>
        <end position="24"/>
    </location>
</feature>
<sequence>MIGGARALPAGLAALLLAVAPAGAQPVPTQPASAQPDAETLAAARALIAATDVRGQMRQIMPRLAGPMLDMIHQRYGATMPAALRSQLDAATTRFIGSIDTAFTPAMLDAIAAVYARHMSAADLRRVAALMADPAMARFRAATPAIAAETVPITIAAMRPQQTAFQAEVAQILRDWAASHPEEARTPAPGVARPGEKK</sequence>
<name>A0ABY4XAR2_9SPHN</name>
<accession>A0ABY4XAR2</accession>
<reference evidence="3" key="1">
    <citation type="journal article" date="2022" name="Toxins">
        <title>Genomic Analysis of Sphingopyxis sp. USTB-05 for Biodegrading Cyanobacterial Hepatotoxins.</title>
        <authorList>
            <person name="Liu C."/>
            <person name="Xu Q."/>
            <person name="Zhao Z."/>
            <person name="Zhang H."/>
            <person name="Liu X."/>
            <person name="Yin C."/>
            <person name="Liu Y."/>
            <person name="Yan H."/>
        </authorList>
    </citation>
    <scope>NUCLEOTIDE SEQUENCE</scope>
    <source>
        <strain evidence="3">NBD5</strain>
    </source>
</reference>